<name>A0AA88GTY6_NAELO</name>
<gene>
    <name evidence="1" type="ORF">C9374_002684</name>
</gene>
<reference evidence="1 2" key="1">
    <citation type="journal article" date="2018" name="BMC Genomics">
        <title>The genome of Naegleria lovaniensis, the basis for a comparative approach to unravel pathogenicity factors of the human pathogenic amoeba N. fowleri.</title>
        <authorList>
            <person name="Liechti N."/>
            <person name="Schurch N."/>
            <person name="Bruggmann R."/>
            <person name="Wittwer M."/>
        </authorList>
    </citation>
    <scope>NUCLEOTIDE SEQUENCE [LARGE SCALE GENOMIC DNA]</scope>
    <source>
        <strain evidence="1 2">ATCC 30569</strain>
    </source>
</reference>
<keyword evidence="2" id="KW-1185">Reference proteome</keyword>
<evidence type="ECO:0000313" key="2">
    <source>
        <dbReference type="Proteomes" id="UP000816034"/>
    </source>
</evidence>
<organism evidence="1 2">
    <name type="scientific">Naegleria lovaniensis</name>
    <name type="common">Amoeba</name>
    <dbReference type="NCBI Taxonomy" id="51637"/>
    <lineage>
        <taxon>Eukaryota</taxon>
        <taxon>Discoba</taxon>
        <taxon>Heterolobosea</taxon>
        <taxon>Tetramitia</taxon>
        <taxon>Eutetramitia</taxon>
        <taxon>Vahlkampfiidae</taxon>
        <taxon>Naegleria</taxon>
    </lineage>
</organism>
<dbReference type="Proteomes" id="UP000816034">
    <property type="component" value="Unassembled WGS sequence"/>
</dbReference>
<dbReference type="EMBL" id="PYSW02000016">
    <property type="protein sequence ID" value="KAG2386238.1"/>
    <property type="molecule type" value="Genomic_DNA"/>
</dbReference>
<proteinExistence type="predicted"/>
<comment type="caution">
    <text evidence="1">The sequence shown here is derived from an EMBL/GenBank/DDBJ whole genome shotgun (WGS) entry which is preliminary data.</text>
</comment>
<protein>
    <submittedName>
        <fullName evidence="1">Uncharacterized protein</fullName>
    </submittedName>
</protein>
<dbReference type="AlphaFoldDB" id="A0AA88GTY6"/>
<sequence length="601" mass="71413">MNETTAPSICWLPVEVFHHIFDFLDYMKDICRDPYLSWWIAPSEEMDHLLQCPTIETFESECRTLASVDFSLLLTCSVFKESIESYKPKNLLMRLYHSPHTTTFKHWYYLEEVQYRTLKTRKLYRFLEDNYHHNYLILDSNKYIKYLYKFVKRRNKINRYAFFNVEHVGMFFDLGKNYTCETFPSTSLDLSLIVQLFPGLKFMTCYVYGMSYYFSSPLPKGMKANFVKYDGSRFLYQYFGMIKQVHTSCWIVTINDIPRHYHHVEILIFILLMHGKYSEAIQFIEKYNTLNQDYFSYLWNIIMHHEVFHRTHTNIAELIHFVLQLKKRFKRISITKFEINTISDFEIVEKLNFTEHIHVMKCLTYQFLKEVSNNNNKSLLTSMIDRYGVPYGYFGLSLLHCNSQWMIEFIQNQIPDYDFNSTARCELGVPFTMQIVPLLKICVNYETIALDPFQLDIDGNNLLHYLCLCYTHGIRSLIPTVSDQNFTELMKQKNKFGLTPSVVSALCHGVTNRDPAELSCEITMEVVKRGWKIPKNYIGLKLTPSQIANLQCRNGSYGVVHDEHYTDIDYRDENGKHPCHYITKYYHYCLKIGYHRACTYQ</sequence>
<dbReference type="RefSeq" id="XP_044550230.1">
    <property type="nucleotide sequence ID" value="XM_044692128.1"/>
</dbReference>
<evidence type="ECO:0000313" key="1">
    <source>
        <dbReference type="EMBL" id="KAG2386238.1"/>
    </source>
</evidence>
<dbReference type="GeneID" id="68095139"/>
<accession>A0AA88GTY6</accession>